<dbReference type="EMBL" id="JABSTV010001251">
    <property type="protein sequence ID" value="KAH7950828.1"/>
    <property type="molecule type" value="Genomic_DNA"/>
</dbReference>
<name>A0A9D4SU44_RHISA</name>
<proteinExistence type="predicted"/>
<protein>
    <submittedName>
        <fullName evidence="1">Uncharacterized protein</fullName>
    </submittedName>
</protein>
<dbReference type="Proteomes" id="UP000821837">
    <property type="component" value="Chromosome 5"/>
</dbReference>
<keyword evidence="2" id="KW-1185">Reference proteome</keyword>
<dbReference type="VEuPathDB" id="VectorBase:RSAN_026277"/>
<dbReference type="AlphaFoldDB" id="A0A9D4SU44"/>
<sequence length="126" mass="14549">MKANVQYNGYHLCSYYFTECAYADLARTRQLLTAVPAVAVEVVSLIDEGPSRAQVTADSAQDHPGQKRLAAVSGAAVYLRWRRLTYFLCGRYRQEARIRRVDRVKERGGIPLRDLFFLFFCLMFRF</sequence>
<accession>A0A9D4SU44</accession>
<evidence type="ECO:0000313" key="1">
    <source>
        <dbReference type="EMBL" id="KAH7950828.1"/>
    </source>
</evidence>
<organism evidence="1 2">
    <name type="scientific">Rhipicephalus sanguineus</name>
    <name type="common">Brown dog tick</name>
    <name type="synonym">Ixodes sanguineus</name>
    <dbReference type="NCBI Taxonomy" id="34632"/>
    <lineage>
        <taxon>Eukaryota</taxon>
        <taxon>Metazoa</taxon>
        <taxon>Ecdysozoa</taxon>
        <taxon>Arthropoda</taxon>
        <taxon>Chelicerata</taxon>
        <taxon>Arachnida</taxon>
        <taxon>Acari</taxon>
        <taxon>Parasitiformes</taxon>
        <taxon>Ixodida</taxon>
        <taxon>Ixodoidea</taxon>
        <taxon>Ixodidae</taxon>
        <taxon>Rhipicephalinae</taxon>
        <taxon>Rhipicephalus</taxon>
        <taxon>Rhipicephalus</taxon>
    </lineage>
</organism>
<evidence type="ECO:0000313" key="2">
    <source>
        <dbReference type="Proteomes" id="UP000821837"/>
    </source>
</evidence>
<reference evidence="1" key="1">
    <citation type="journal article" date="2020" name="Cell">
        <title>Large-Scale Comparative Analyses of Tick Genomes Elucidate Their Genetic Diversity and Vector Capacities.</title>
        <authorList>
            <consortium name="Tick Genome and Microbiome Consortium (TIGMIC)"/>
            <person name="Jia N."/>
            <person name="Wang J."/>
            <person name="Shi W."/>
            <person name="Du L."/>
            <person name="Sun Y."/>
            <person name="Zhan W."/>
            <person name="Jiang J.F."/>
            <person name="Wang Q."/>
            <person name="Zhang B."/>
            <person name="Ji P."/>
            <person name="Bell-Sakyi L."/>
            <person name="Cui X.M."/>
            <person name="Yuan T.T."/>
            <person name="Jiang B.G."/>
            <person name="Yang W.F."/>
            <person name="Lam T.T."/>
            <person name="Chang Q.C."/>
            <person name="Ding S.J."/>
            <person name="Wang X.J."/>
            <person name="Zhu J.G."/>
            <person name="Ruan X.D."/>
            <person name="Zhao L."/>
            <person name="Wei J.T."/>
            <person name="Ye R.Z."/>
            <person name="Que T.C."/>
            <person name="Du C.H."/>
            <person name="Zhou Y.H."/>
            <person name="Cheng J.X."/>
            <person name="Dai P.F."/>
            <person name="Guo W.B."/>
            <person name="Han X.H."/>
            <person name="Huang E.J."/>
            <person name="Li L.F."/>
            <person name="Wei W."/>
            <person name="Gao Y.C."/>
            <person name="Liu J.Z."/>
            <person name="Shao H.Z."/>
            <person name="Wang X."/>
            <person name="Wang C.C."/>
            <person name="Yang T.C."/>
            <person name="Huo Q.B."/>
            <person name="Li W."/>
            <person name="Chen H.Y."/>
            <person name="Chen S.E."/>
            <person name="Zhou L.G."/>
            <person name="Ni X.B."/>
            <person name="Tian J.H."/>
            <person name="Sheng Y."/>
            <person name="Liu T."/>
            <person name="Pan Y.S."/>
            <person name="Xia L.Y."/>
            <person name="Li J."/>
            <person name="Zhao F."/>
            <person name="Cao W.C."/>
        </authorList>
    </citation>
    <scope>NUCLEOTIDE SEQUENCE</scope>
    <source>
        <strain evidence="1">Rsan-2018</strain>
    </source>
</reference>
<comment type="caution">
    <text evidence="1">The sequence shown here is derived from an EMBL/GenBank/DDBJ whole genome shotgun (WGS) entry which is preliminary data.</text>
</comment>
<gene>
    <name evidence="1" type="ORF">HPB52_002109</name>
</gene>
<reference evidence="1" key="2">
    <citation type="submission" date="2021-09" db="EMBL/GenBank/DDBJ databases">
        <authorList>
            <person name="Jia N."/>
            <person name="Wang J."/>
            <person name="Shi W."/>
            <person name="Du L."/>
            <person name="Sun Y."/>
            <person name="Zhan W."/>
            <person name="Jiang J."/>
            <person name="Wang Q."/>
            <person name="Zhang B."/>
            <person name="Ji P."/>
            <person name="Sakyi L.B."/>
            <person name="Cui X."/>
            <person name="Yuan T."/>
            <person name="Jiang B."/>
            <person name="Yang W."/>
            <person name="Lam T.T.-Y."/>
            <person name="Chang Q."/>
            <person name="Ding S."/>
            <person name="Wang X."/>
            <person name="Zhu J."/>
            <person name="Ruan X."/>
            <person name="Zhao L."/>
            <person name="Wei J."/>
            <person name="Que T."/>
            <person name="Du C."/>
            <person name="Cheng J."/>
            <person name="Dai P."/>
            <person name="Han X."/>
            <person name="Huang E."/>
            <person name="Gao Y."/>
            <person name="Liu J."/>
            <person name="Shao H."/>
            <person name="Ye R."/>
            <person name="Li L."/>
            <person name="Wei W."/>
            <person name="Wang X."/>
            <person name="Wang C."/>
            <person name="Huo Q."/>
            <person name="Li W."/>
            <person name="Guo W."/>
            <person name="Chen H."/>
            <person name="Chen S."/>
            <person name="Zhou L."/>
            <person name="Zhou L."/>
            <person name="Ni X."/>
            <person name="Tian J."/>
            <person name="Zhou Y."/>
            <person name="Sheng Y."/>
            <person name="Liu T."/>
            <person name="Pan Y."/>
            <person name="Xia L."/>
            <person name="Li J."/>
            <person name="Zhao F."/>
            <person name="Cao W."/>
        </authorList>
    </citation>
    <scope>NUCLEOTIDE SEQUENCE</scope>
    <source>
        <strain evidence="1">Rsan-2018</strain>
        <tissue evidence="1">Larvae</tissue>
    </source>
</reference>